<keyword evidence="11 21" id="KW-0067">ATP-binding</keyword>
<evidence type="ECO:0000256" key="17">
    <source>
        <dbReference type="ARBA" id="ARBA00047614"/>
    </source>
</evidence>
<dbReference type="InterPro" id="IPR013815">
    <property type="entry name" value="ATP_grasp_subdomain_1"/>
</dbReference>
<dbReference type="Pfam" id="PF01820">
    <property type="entry name" value="Dala_Dala_lig_N"/>
    <property type="match status" value="1"/>
</dbReference>
<evidence type="ECO:0000256" key="11">
    <source>
        <dbReference type="ARBA" id="ARBA00022840"/>
    </source>
</evidence>
<dbReference type="FunFam" id="3.40.50.20:FF:000013">
    <property type="entry name" value="D-alanine--D-alanine ligase"/>
    <property type="match status" value="1"/>
</dbReference>
<dbReference type="PANTHER" id="PTHR23132">
    <property type="entry name" value="D-ALANINE--D-ALANINE LIGASE"/>
    <property type="match status" value="1"/>
</dbReference>
<keyword evidence="13 18" id="KW-0133">Cell shape</keyword>
<comment type="similarity">
    <text evidence="5 18">Belongs to the D-alanine--D-alanine ligase family.</text>
</comment>
<dbReference type="InterPro" id="IPR011095">
    <property type="entry name" value="Dala_Dala_lig_C"/>
</dbReference>
<dbReference type="InterPro" id="IPR016185">
    <property type="entry name" value="PreATP-grasp_dom_sf"/>
</dbReference>
<comment type="function">
    <text evidence="2 18">Cell wall formation.</text>
</comment>
<evidence type="ECO:0000259" key="22">
    <source>
        <dbReference type="PROSITE" id="PS50975"/>
    </source>
</evidence>
<evidence type="ECO:0000256" key="6">
    <source>
        <dbReference type="ARBA" id="ARBA00012216"/>
    </source>
</evidence>
<comment type="cofactor">
    <cofactor evidence="1">
        <name>Mn(2+)</name>
        <dbReference type="ChEBI" id="CHEBI:29035"/>
    </cofactor>
</comment>
<keyword evidence="14 18" id="KW-0573">Peptidoglycan synthesis</keyword>
<dbReference type="RefSeq" id="WP_157992053.1">
    <property type="nucleotide sequence ID" value="NZ_LR217698.1"/>
</dbReference>
<keyword evidence="12 20" id="KW-0460">Magnesium</keyword>
<evidence type="ECO:0000256" key="4">
    <source>
        <dbReference type="ARBA" id="ARBA00004752"/>
    </source>
</evidence>
<dbReference type="SUPFAM" id="SSF52440">
    <property type="entry name" value="PreATP-grasp domain"/>
    <property type="match status" value="1"/>
</dbReference>
<dbReference type="GO" id="GO:0046872">
    <property type="term" value="F:metal ion binding"/>
    <property type="evidence" value="ECO:0007669"/>
    <property type="project" value="UniProtKB-KW"/>
</dbReference>
<evidence type="ECO:0000256" key="14">
    <source>
        <dbReference type="ARBA" id="ARBA00022984"/>
    </source>
</evidence>
<dbReference type="InterPro" id="IPR011761">
    <property type="entry name" value="ATP-grasp"/>
</dbReference>
<dbReference type="FunFam" id="3.30.470.20:FF:000008">
    <property type="entry name" value="D-alanine--D-alanine ligase"/>
    <property type="match status" value="1"/>
</dbReference>
<feature type="binding site" evidence="20">
    <location>
        <position position="270"/>
    </location>
    <ligand>
        <name>Mg(2+)</name>
        <dbReference type="ChEBI" id="CHEBI:18420"/>
        <label>2</label>
    </ligand>
</feature>
<comment type="subcellular location">
    <subcellularLocation>
        <location evidence="3 18">Cytoplasm</location>
    </subcellularLocation>
</comment>
<evidence type="ECO:0000256" key="12">
    <source>
        <dbReference type="ARBA" id="ARBA00022842"/>
    </source>
</evidence>
<reference evidence="23 24" key="1">
    <citation type="submission" date="2019-02" db="EMBL/GenBank/DDBJ databases">
        <authorList>
            <person name="Manzano-Marin A."/>
            <person name="Manzano-Marin A."/>
        </authorList>
    </citation>
    <scope>NUCLEOTIDE SEQUENCE [LARGE SCALE GENOMIC DNA]</scope>
    <source>
        <strain evidence="23 24">ErCicurtihirsuta</strain>
    </source>
</reference>
<comment type="cofactor">
    <cofactor evidence="20">
        <name>Mg(2+)</name>
        <dbReference type="ChEBI" id="CHEBI:18420"/>
    </cofactor>
    <cofactor evidence="20">
        <name>Mn(2+)</name>
        <dbReference type="ChEBI" id="CHEBI:29035"/>
    </cofactor>
    <text evidence="20">Binds 2 magnesium or manganese ions per subunit.</text>
</comment>
<dbReference type="GO" id="GO:0008716">
    <property type="term" value="F:D-alanine-D-alanine ligase activity"/>
    <property type="evidence" value="ECO:0007669"/>
    <property type="project" value="UniProtKB-UniRule"/>
</dbReference>
<feature type="binding site" evidence="20">
    <location>
        <position position="272"/>
    </location>
    <ligand>
        <name>Mg(2+)</name>
        <dbReference type="ChEBI" id="CHEBI:18420"/>
        <label>2</label>
    </ligand>
</feature>
<evidence type="ECO:0000256" key="3">
    <source>
        <dbReference type="ARBA" id="ARBA00004496"/>
    </source>
</evidence>
<dbReference type="GO" id="GO:0009252">
    <property type="term" value="P:peptidoglycan biosynthetic process"/>
    <property type="evidence" value="ECO:0007669"/>
    <property type="project" value="UniProtKB-UniRule"/>
</dbReference>
<keyword evidence="9 20" id="KW-0479">Metal-binding</keyword>
<dbReference type="SUPFAM" id="SSF56059">
    <property type="entry name" value="Glutathione synthetase ATP-binding domain-like"/>
    <property type="match status" value="1"/>
</dbReference>
<protein>
    <recommendedName>
        <fullName evidence="6 18">D-alanine--D-alanine ligase</fullName>
        <ecNumber evidence="6 18">6.3.2.4</ecNumber>
    </recommendedName>
    <alternativeName>
        <fullName evidence="18">D-Ala-D-Ala ligase</fullName>
    </alternativeName>
    <alternativeName>
        <fullName evidence="18">D-alanylalanine synthetase</fullName>
    </alternativeName>
</protein>
<evidence type="ECO:0000256" key="18">
    <source>
        <dbReference type="HAMAP-Rule" id="MF_00047"/>
    </source>
</evidence>
<dbReference type="GO" id="GO:0071555">
    <property type="term" value="P:cell wall organization"/>
    <property type="evidence" value="ECO:0007669"/>
    <property type="project" value="UniProtKB-KW"/>
</dbReference>
<feature type="binding site" evidence="20">
    <location>
        <position position="270"/>
    </location>
    <ligand>
        <name>Mg(2+)</name>
        <dbReference type="ChEBI" id="CHEBI:18420"/>
        <label>1</label>
    </ligand>
</feature>
<evidence type="ECO:0000256" key="21">
    <source>
        <dbReference type="PROSITE-ProRule" id="PRU00409"/>
    </source>
</evidence>
<dbReference type="InterPro" id="IPR000291">
    <property type="entry name" value="D-Ala_lig_Van_CS"/>
</dbReference>
<feature type="binding site" evidence="20">
    <location>
        <position position="257"/>
    </location>
    <ligand>
        <name>Mg(2+)</name>
        <dbReference type="ChEBI" id="CHEBI:18420"/>
        <label>1</label>
    </ligand>
</feature>
<dbReference type="PROSITE" id="PS00843">
    <property type="entry name" value="DALA_DALA_LIGASE_1"/>
    <property type="match status" value="1"/>
</dbReference>
<keyword evidence="16 18" id="KW-0961">Cell wall biogenesis/degradation</keyword>
<keyword evidence="10 21" id="KW-0547">Nucleotide-binding</keyword>
<dbReference type="PANTHER" id="PTHR23132:SF23">
    <property type="entry name" value="D-ALANINE--D-ALANINE LIGASE B"/>
    <property type="match status" value="1"/>
</dbReference>
<dbReference type="PIRSF" id="PIRSF039102">
    <property type="entry name" value="Ddl/VanB"/>
    <property type="match status" value="1"/>
</dbReference>
<evidence type="ECO:0000256" key="13">
    <source>
        <dbReference type="ARBA" id="ARBA00022960"/>
    </source>
</evidence>
<comment type="catalytic activity">
    <reaction evidence="17 18">
        <text>2 D-alanine + ATP = D-alanyl-D-alanine + ADP + phosphate + H(+)</text>
        <dbReference type="Rhea" id="RHEA:11224"/>
        <dbReference type="ChEBI" id="CHEBI:15378"/>
        <dbReference type="ChEBI" id="CHEBI:30616"/>
        <dbReference type="ChEBI" id="CHEBI:43474"/>
        <dbReference type="ChEBI" id="CHEBI:57416"/>
        <dbReference type="ChEBI" id="CHEBI:57822"/>
        <dbReference type="ChEBI" id="CHEBI:456216"/>
        <dbReference type="EC" id="6.3.2.4"/>
    </reaction>
</comment>
<evidence type="ECO:0000256" key="20">
    <source>
        <dbReference type="PIRSR" id="PIRSR039102-3"/>
    </source>
</evidence>
<keyword evidence="8 18" id="KW-0436">Ligase</keyword>
<dbReference type="UniPathway" id="UPA00219"/>
<dbReference type="GO" id="GO:0005829">
    <property type="term" value="C:cytosol"/>
    <property type="evidence" value="ECO:0007669"/>
    <property type="project" value="TreeGrafter"/>
</dbReference>
<evidence type="ECO:0000256" key="5">
    <source>
        <dbReference type="ARBA" id="ARBA00010871"/>
    </source>
</evidence>
<dbReference type="NCBIfam" id="TIGR01205">
    <property type="entry name" value="D_ala_D_alaTIGR"/>
    <property type="match status" value="1"/>
</dbReference>
<feature type="active site" evidence="19">
    <location>
        <position position="15"/>
    </location>
</feature>
<dbReference type="GO" id="GO:0005524">
    <property type="term" value="F:ATP binding"/>
    <property type="evidence" value="ECO:0007669"/>
    <property type="project" value="UniProtKB-UniRule"/>
</dbReference>
<proteinExistence type="inferred from homology"/>
<comment type="pathway">
    <text evidence="4 18">Cell wall biogenesis; peptidoglycan biosynthesis.</text>
</comment>
<evidence type="ECO:0000256" key="16">
    <source>
        <dbReference type="ARBA" id="ARBA00023316"/>
    </source>
</evidence>
<keyword evidence="7 18" id="KW-0963">Cytoplasm</keyword>
<evidence type="ECO:0000256" key="9">
    <source>
        <dbReference type="ARBA" id="ARBA00022723"/>
    </source>
</evidence>
<evidence type="ECO:0000313" key="24">
    <source>
        <dbReference type="Proteomes" id="UP000294364"/>
    </source>
</evidence>
<organism evidence="23 24">
    <name type="scientific">Candidatus Erwinia haradaeae</name>
    <dbReference type="NCBI Taxonomy" id="1922217"/>
    <lineage>
        <taxon>Bacteria</taxon>
        <taxon>Pseudomonadati</taxon>
        <taxon>Pseudomonadota</taxon>
        <taxon>Gammaproteobacteria</taxon>
        <taxon>Enterobacterales</taxon>
        <taxon>Erwiniaceae</taxon>
        <taxon>Erwinia</taxon>
    </lineage>
</organism>
<dbReference type="Gene3D" id="3.30.470.20">
    <property type="entry name" value="ATP-grasp fold, B domain"/>
    <property type="match status" value="1"/>
</dbReference>
<sequence>MTQKIAVLLGGTSSERQISLLSGAAVLQGLKDAGINAYPIDVCDFPLMQLKEEGFIKAFIALHGRGGEDGTIQGVLEYLKLPYTGSGIMASSITMDKVRSKYIWQGLGLSVPPFVLLTQDQMNNQLDKEVMVQLDQLGFPLFVKPNQEGSSLGSSRVNHKSELKRSLIHAFHYDNKVLIERFITGEEYTVSIIGMDLLPSIRIKSSGKYYDYHSKYTSNKTQYFCPSGLGMKKEDELYSLSIKAWNAIGCTGSGRVDIIMDDKEKFYLLEINSSPGMTSHSLLPLAAKQAGINFPSLVSRILSLEN</sequence>
<dbReference type="Gene3D" id="3.40.50.20">
    <property type="match status" value="1"/>
</dbReference>
<dbReference type="HAMAP" id="MF_00047">
    <property type="entry name" value="Dala_Dala_lig"/>
    <property type="match status" value="1"/>
</dbReference>
<dbReference type="AlphaFoldDB" id="A0A451D000"/>
<evidence type="ECO:0000256" key="7">
    <source>
        <dbReference type="ARBA" id="ARBA00022490"/>
    </source>
</evidence>
<feature type="domain" description="ATP-grasp" evidence="22">
    <location>
        <begin position="101"/>
        <end position="303"/>
    </location>
</feature>
<name>A0A451D000_9GAMM</name>
<dbReference type="EMBL" id="LR217698">
    <property type="protein sequence ID" value="VFP78748.1"/>
    <property type="molecule type" value="Genomic_DNA"/>
</dbReference>
<accession>A0A451D000</accession>
<dbReference type="InterPro" id="IPR011127">
    <property type="entry name" value="Dala_Dala_lig_N"/>
</dbReference>
<evidence type="ECO:0000256" key="15">
    <source>
        <dbReference type="ARBA" id="ARBA00023211"/>
    </source>
</evidence>
<evidence type="ECO:0000256" key="10">
    <source>
        <dbReference type="ARBA" id="ARBA00022741"/>
    </source>
</evidence>
<dbReference type="Pfam" id="PF07478">
    <property type="entry name" value="Dala_Dala_lig_C"/>
    <property type="match status" value="1"/>
</dbReference>
<evidence type="ECO:0000256" key="8">
    <source>
        <dbReference type="ARBA" id="ARBA00022598"/>
    </source>
</evidence>
<keyword evidence="15 20" id="KW-0464">Manganese</keyword>
<evidence type="ECO:0000313" key="23">
    <source>
        <dbReference type="EMBL" id="VFP78748.1"/>
    </source>
</evidence>
<feature type="active site" evidence="19">
    <location>
        <position position="150"/>
    </location>
</feature>
<dbReference type="Gene3D" id="3.30.1490.20">
    <property type="entry name" value="ATP-grasp fold, A domain"/>
    <property type="match status" value="1"/>
</dbReference>
<evidence type="ECO:0000256" key="19">
    <source>
        <dbReference type="PIRSR" id="PIRSR039102-1"/>
    </source>
</evidence>
<dbReference type="Proteomes" id="UP000294364">
    <property type="component" value="Chromosome"/>
</dbReference>
<evidence type="ECO:0000256" key="1">
    <source>
        <dbReference type="ARBA" id="ARBA00001936"/>
    </source>
</evidence>
<dbReference type="NCBIfam" id="NF002378">
    <property type="entry name" value="PRK01372.1"/>
    <property type="match status" value="1"/>
</dbReference>
<dbReference type="OrthoDB" id="9813261at2"/>
<evidence type="ECO:0000256" key="2">
    <source>
        <dbReference type="ARBA" id="ARBA00003921"/>
    </source>
</evidence>
<dbReference type="InterPro" id="IPR005905">
    <property type="entry name" value="D_ala_D_ala"/>
</dbReference>
<dbReference type="PROSITE" id="PS00844">
    <property type="entry name" value="DALA_DALA_LIGASE_2"/>
    <property type="match status" value="1"/>
</dbReference>
<dbReference type="EC" id="6.3.2.4" evidence="6 18"/>
<dbReference type="GO" id="GO:0008360">
    <property type="term" value="P:regulation of cell shape"/>
    <property type="evidence" value="ECO:0007669"/>
    <property type="project" value="UniProtKB-KW"/>
</dbReference>
<dbReference type="PROSITE" id="PS50975">
    <property type="entry name" value="ATP_GRASP"/>
    <property type="match status" value="1"/>
</dbReference>
<feature type="active site" evidence="19">
    <location>
        <position position="281"/>
    </location>
</feature>
<gene>
    <name evidence="23" type="primary">ddlB</name>
    <name evidence="18" type="synonym">ddl</name>
    <name evidence="23" type="ORF">ERCICURT3053_381</name>
</gene>